<comment type="caution">
    <text evidence="3">The sequence shown here is derived from an EMBL/GenBank/DDBJ whole genome shotgun (WGS) entry which is preliminary data.</text>
</comment>
<dbReference type="RefSeq" id="WP_284304081.1">
    <property type="nucleotide sequence ID" value="NZ_BSUO01000001.1"/>
</dbReference>
<reference evidence="4" key="1">
    <citation type="journal article" date="2019" name="Int. J. Syst. Evol. Microbiol.">
        <title>The Global Catalogue of Microorganisms (GCM) 10K type strain sequencing project: providing services to taxonomists for standard genome sequencing and annotation.</title>
        <authorList>
            <consortium name="The Broad Institute Genomics Platform"/>
            <consortium name="The Broad Institute Genome Sequencing Center for Infectious Disease"/>
            <person name="Wu L."/>
            <person name="Ma J."/>
        </authorList>
    </citation>
    <scope>NUCLEOTIDE SEQUENCE [LARGE SCALE GENOMIC DNA]</scope>
    <source>
        <strain evidence="4">NBRC 113072</strain>
    </source>
</reference>
<evidence type="ECO:0000313" key="4">
    <source>
        <dbReference type="Proteomes" id="UP001157126"/>
    </source>
</evidence>
<sequence>MVFHESWVERQIREATERGEFDGLPGSGKPLDLHDVDDPDWWVKRFLDREGLDASATMPPVMQLRAEHAGFPASLVDVTREDAVREILRDYNRRVVEDRLRPVIGRAMPVVAPRVDVDEMVSHWRELRDLRALDEIQEAPTQTADSSSAPPRPGAFDAGGVDCGDGDGRGPLCARGLLPGRTGRTDTS</sequence>
<organism evidence="3 4">
    <name type="scientific">Mobilicoccus caccae</name>
    <dbReference type="NCBI Taxonomy" id="1859295"/>
    <lineage>
        <taxon>Bacteria</taxon>
        <taxon>Bacillati</taxon>
        <taxon>Actinomycetota</taxon>
        <taxon>Actinomycetes</taxon>
        <taxon>Micrococcales</taxon>
        <taxon>Dermatophilaceae</taxon>
        <taxon>Mobilicoccus</taxon>
    </lineage>
</organism>
<gene>
    <name evidence="3" type="ORF">GCM10025883_24150</name>
</gene>
<feature type="region of interest" description="Disordered" evidence="1">
    <location>
        <begin position="139"/>
        <end position="188"/>
    </location>
</feature>
<dbReference type="InterPro" id="IPR018961">
    <property type="entry name" value="DnaJ_homolog_subfam-C_membr-28"/>
</dbReference>
<dbReference type="Proteomes" id="UP001157126">
    <property type="component" value="Unassembled WGS sequence"/>
</dbReference>
<evidence type="ECO:0000313" key="3">
    <source>
        <dbReference type="EMBL" id="GMA40370.1"/>
    </source>
</evidence>
<accession>A0ABQ6IR18</accession>
<feature type="domain" description="DnaJ homologue subfamily C member 28 conserved" evidence="2">
    <location>
        <begin position="7"/>
        <end position="69"/>
    </location>
</feature>
<dbReference type="Pfam" id="PF09350">
    <property type="entry name" value="DJC28_CD"/>
    <property type="match status" value="1"/>
</dbReference>
<name>A0ABQ6IR18_9MICO</name>
<protein>
    <recommendedName>
        <fullName evidence="2">DnaJ homologue subfamily C member 28 conserved domain-containing protein</fullName>
    </recommendedName>
</protein>
<feature type="compositionally biased region" description="Polar residues" evidence="1">
    <location>
        <begin position="139"/>
        <end position="149"/>
    </location>
</feature>
<proteinExistence type="predicted"/>
<dbReference type="EMBL" id="BSUO01000001">
    <property type="protein sequence ID" value="GMA40370.1"/>
    <property type="molecule type" value="Genomic_DNA"/>
</dbReference>
<evidence type="ECO:0000259" key="2">
    <source>
        <dbReference type="Pfam" id="PF09350"/>
    </source>
</evidence>
<keyword evidence="4" id="KW-1185">Reference proteome</keyword>
<evidence type="ECO:0000256" key="1">
    <source>
        <dbReference type="SAM" id="MobiDB-lite"/>
    </source>
</evidence>